<evidence type="ECO:0000256" key="2">
    <source>
        <dbReference type="SAM" id="Phobius"/>
    </source>
</evidence>
<organism evidence="3">
    <name type="scientific">Arundo donax</name>
    <name type="common">Giant reed</name>
    <name type="synonym">Donax arundinaceus</name>
    <dbReference type="NCBI Taxonomy" id="35708"/>
    <lineage>
        <taxon>Eukaryota</taxon>
        <taxon>Viridiplantae</taxon>
        <taxon>Streptophyta</taxon>
        <taxon>Embryophyta</taxon>
        <taxon>Tracheophyta</taxon>
        <taxon>Spermatophyta</taxon>
        <taxon>Magnoliopsida</taxon>
        <taxon>Liliopsida</taxon>
        <taxon>Poales</taxon>
        <taxon>Poaceae</taxon>
        <taxon>PACMAD clade</taxon>
        <taxon>Arundinoideae</taxon>
        <taxon>Arundineae</taxon>
        <taxon>Arundo</taxon>
    </lineage>
</organism>
<proteinExistence type="predicted"/>
<evidence type="ECO:0000313" key="3">
    <source>
        <dbReference type="EMBL" id="JAD68524.1"/>
    </source>
</evidence>
<feature type="transmembrane region" description="Helical" evidence="2">
    <location>
        <begin position="79"/>
        <end position="100"/>
    </location>
</feature>
<dbReference type="EMBL" id="GBRH01229371">
    <property type="protein sequence ID" value="JAD68524.1"/>
    <property type="molecule type" value="Transcribed_RNA"/>
</dbReference>
<keyword evidence="2" id="KW-1133">Transmembrane helix</keyword>
<reference evidence="3" key="2">
    <citation type="journal article" date="2015" name="Data Brief">
        <title>Shoot transcriptome of the giant reed, Arundo donax.</title>
        <authorList>
            <person name="Barrero R.A."/>
            <person name="Guerrero F.D."/>
            <person name="Moolhuijzen P."/>
            <person name="Goolsby J.A."/>
            <person name="Tidwell J."/>
            <person name="Bellgard S.E."/>
            <person name="Bellgard M.I."/>
        </authorList>
    </citation>
    <scope>NUCLEOTIDE SEQUENCE</scope>
    <source>
        <tissue evidence="3">Shoot tissue taken approximately 20 cm above the soil surface</tissue>
    </source>
</reference>
<feature type="region of interest" description="Disordered" evidence="1">
    <location>
        <begin position="26"/>
        <end position="52"/>
    </location>
</feature>
<keyword evidence="2" id="KW-0812">Transmembrane</keyword>
<evidence type="ECO:0000256" key="1">
    <source>
        <dbReference type="SAM" id="MobiDB-lite"/>
    </source>
</evidence>
<name>A0A0A9BWT5_ARUDO</name>
<reference evidence="3" key="1">
    <citation type="submission" date="2014-09" db="EMBL/GenBank/DDBJ databases">
        <authorList>
            <person name="Magalhaes I.L.F."/>
            <person name="Oliveira U."/>
            <person name="Santos F.R."/>
            <person name="Vidigal T.H.D.A."/>
            <person name="Brescovit A.D."/>
            <person name="Santos A.J."/>
        </authorList>
    </citation>
    <scope>NUCLEOTIDE SEQUENCE</scope>
    <source>
        <tissue evidence="3">Shoot tissue taken approximately 20 cm above the soil surface</tissue>
    </source>
</reference>
<sequence>MALRSLARKLRVPATAAIQQASVPRMSPAAGSRLLASPSSQNGEAKKALNGTKDLDEIRKEAMRDFEEASRAVNMVPKVCLLSAALGILLGPCAAAYLFSGSAGNGKHLF</sequence>
<dbReference type="AlphaFoldDB" id="A0A0A9BWT5"/>
<accession>A0A0A9BWT5</accession>
<protein>
    <submittedName>
        <fullName evidence="3">Uncharacterized protein</fullName>
    </submittedName>
</protein>
<keyword evidence="2" id="KW-0472">Membrane</keyword>